<dbReference type="Proteomes" id="UP000187203">
    <property type="component" value="Unassembled WGS sequence"/>
</dbReference>
<comment type="caution">
    <text evidence="6">The sequence shown here is derived from an EMBL/GenBank/DDBJ whole genome shotgun (WGS) entry which is preliminary data.</text>
</comment>
<sequence>MEFFAHQRSSLDDPKSTVVAGIDLKNADIAGYLPVELGLLTDIALFHVNSNKFCGIIP</sequence>
<evidence type="ECO:0000256" key="1">
    <source>
        <dbReference type="ARBA" id="ARBA00004613"/>
    </source>
</evidence>
<reference evidence="7" key="1">
    <citation type="submission" date="2013-09" db="EMBL/GenBank/DDBJ databases">
        <title>Corchorus olitorius genome sequencing.</title>
        <authorList>
            <person name="Alam M."/>
            <person name="Haque M.S."/>
            <person name="Islam M.S."/>
            <person name="Emdad E.M."/>
            <person name="Islam M.M."/>
            <person name="Ahmed B."/>
            <person name="Halim A."/>
            <person name="Hossen Q.M.M."/>
            <person name="Hossain M.Z."/>
            <person name="Ahmed R."/>
            <person name="Khan M.M."/>
            <person name="Islam R."/>
            <person name="Rashid M.M."/>
            <person name="Khan S.A."/>
            <person name="Rahman M.S."/>
            <person name="Alam M."/>
            <person name="Yahiya A.S."/>
            <person name="Khan M.S."/>
            <person name="Azam M.S."/>
            <person name="Haque T."/>
            <person name="Lashkar M.Z.H."/>
            <person name="Akhand A.I."/>
            <person name="Morshed G."/>
            <person name="Roy S."/>
            <person name="Uddin K.S."/>
            <person name="Rabeya T."/>
            <person name="Hossain A.S."/>
            <person name="Chowdhury A."/>
            <person name="Snigdha A.R."/>
            <person name="Mortoza M.S."/>
            <person name="Matin S.A."/>
            <person name="Hoque S.M.E."/>
            <person name="Islam M.K."/>
            <person name="Roy D.K."/>
            <person name="Haider R."/>
            <person name="Moosa M.M."/>
            <person name="Elias S.M."/>
            <person name="Hasan A.M."/>
            <person name="Jahan S."/>
            <person name="Shafiuddin M."/>
            <person name="Mahmood N."/>
            <person name="Shommy N.S."/>
        </authorList>
    </citation>
    <scope>NUCLEOTIDE SEQUENCE [LARGE SCALE GENOMIC DNA]</scope>
    <source>
        <strain evidence="7">cv. O-4</strain>
    </source>
</reference>
<proteinExistence type="predicted"/>
<dbReference type="EMBL" id="AWUE01015424">
    <property type="protein sequence ID" value="OMO97702.1"/>
    <property type="molecule type" value="Genomic_DNA"/>
</dbReference>
<keyword evidence="7" id="KW-1185">Reference proteome</keyword>
<keyword evidence="5" id="KW-0677">Repeat</keyword>
<name>A0A1R3JS27_9ROSI</name>
<keyword evidence="3" id="KW-0433">Leucine-rich repeat</keyword>
<evidence type="ECO:0000256" key="5">
    <source>
        <dbReference type="ARBA" id="ARBA00022737"/>
    </source>
</evidence>
<protein>
    <submittedName>
        <fullName evidence="6">Pollen-specific leucine-rich repeat extensin-like protein 1-like protein</fullName>
    </submittedName>
</protein>
<dbReference type="InterPro" id="IPR051582">
    <property type="entry name" value="LRR_extensin-like_regulator"/>
</dbReference>
<evidence type="ECO:0000313" key="6">
    <source>
        <dbReference type="EMBL" id="OMO97702.1"/>
    </source>
</evidence>
<dbReference type="PANTHER" id="PTHR32093">
    <property type="entry name" value="LEUCINE-RICH REPEAT EXTENSIN-LIKE PROTEIN 3-RELATED"/>
    <property type="match status" value="1"/>
</dbReference>
<dbReference type="STRING" id="93759.A0A1R3JS27"/>
<evidence type="ECO:0000256" key="3">
    <source>
        <dbReference type="ARBA" id="ARBA00022614"/>
    </source>
</evidence>
<comment type="subcellular location">
    <subcellularLocation>
        <location evidence="1">Secreted</location>
    </subcellularLocation>
</comment>
<evidence type="ECO:0000256" key="2">
    <source>
        <dbReference type="ARBA" id="ARBA00022525"/>
    </source>
</evidence>
<gene>
    <name evidence="6" type="ORF">COLO4_14425</name>
</gene>
<dbReference type="GO" id="GO:0005576">
    <property type="term" value="C:extracellular region"/>
    <property type="evidence" value="ECO:0007669"/>
    <property type="project" value="UniProtKB-SubCell"/>
</dbReference>
<evidence type="ECO:0000256" key="4">
    <source>
        <dbReference type="ARBA" id="ARBA00022729"/>
    </source>
</evidence>
<keyword evidence="4" id="KW-0732">Signal</keyword>
<organism evidence="6 7">
    <name type="scientific">Corchorus olitorius</name>
    <dbReference type="NCBI Taxonomy" id="93759"/>
    <lineage>
        <taxon>Eukaryota</taxon>
        <taxon>Viridiplantae</taxon>
        <taxon>Streptophyta</taxon>
        <taxon>Embryophyta</taxon>
        <taxon>Tracheophyta</taxon>
        <taxon>Spermatophyta</taxon>
        <taxon>Magnoliopsida</taxon>
        <taxon>eudicotyledons</taxon>
        <taxon>Gunneridae</taxon>
        <taxon>Pentapetalae</taxon>
        <taxon>rosids</taxon>
        <taxon>malvids</taxon>
        <taxon>Malvales</taxon>
        <taxon>Malvaceae</taxon>
        <taxon>Grewioideae</taxon>
        <taxon>Apeibeae</taxon>
        <taxon>Corchorus</taxon>
    </lineage>
</organism>
<keyword evidence="2" id="KW-0964">Secreted</keyword>
<accession>A0A1R3JS27</accession>
<evidence type="ECO:0000313" key="7">
    <source>
        <dbReference type="Proteomes" id="UP000187203"/>
    </source>
</evidence>
<dbReference type="AlphaFoldDB" id="A0A1R3JS27"/>
<dbReference type="OrthoDB" id="1717987at2759"/>
<dbReference type="PANTHER" id="PTHR32093:SF120">
    <property type="entry name" value="LEUCINE-RICH REPEAT EXTENSIN-LIKE PROTEIN 3-RELATED"/>
    <property type="match status" value="1"/>
</dbReference>